<dbReference type="InterPro" id="IPR041569">
    <property type="entry name" value="AAA_lid_3"/>
</dbReference>
<sequence>LFFMVQQVCPQRWDEEEGGGTHLADGRHTSLYMVNPPLPRGAFVSMHRLSRAVSDSLPPVFVLSCDPCLSVGGSSLAGCTVLLHGPAGSGKVTAVCAASHRLNLHLLKVDCASVCADTSAACEAKLTSVFRRADGVQPCVLLLRNLQLLLRPRGGGEEDGRVVVALCQLIGSTASRCSVAVVATVRRPGDLSAGIVAAFVHQVELESPTEEQRHSMLVGLSRDVGLGRDVNLETLSKLTAGFVLGDLCALLVEAGRCACRRLRLSCAARPEEDLCASGVTVLNRDFAVALEALRGAQAGAIGAPKIPDVRWEDVGGLQRVKKEILDTVQLPVQRPELLSLGLNRTGVLLYGPPGTGKTLLAKAVATECSMTFLSVKGPELINMYVGQSEENIREVFHRARSAAPCVIFFDELDSLAHSRGRSGDSGGVMDRVVSQLLAELDALHSSAGVFVIGATNRPDLLDQSLLRPGRFDKLVYVGVNEDRESQLQVLHAILRKFQLDAAVDLREVVDRCPARMTGADLYALCSDAMTAAIKRKIALIDRGKSAWTPHGAPGRHFVSMDNRFGFRPRPLAHLFCPSDSFLFLPGFTRLKVPVCHHDADCPAAIFSNPQQGVAFLMSRSGVRLFPVCRGCGVNKVVSLRLRGRLGGLSAPRARGGFCVGAGNLPAVGFRRGAAAIRKHSAETFCQVEKSM</sequence>
<dbReference type="GO" id="GO:0016558">
    <property type="term" value="P:protein import into peroxisome matrix"/>
    <property type="evidence" value="ECO:0007669"/>
    <property type="project" value="TreeGrafter"/>
</dbReference>
<dbReference type="Gene3D" id="3.40.50.300">
    <property type="entry name" value="P-loop containing nucleotide triphosphate hydrolases"/>
    <property type="match status" value="2"/>
</dbReference>
<evidence type="ECO:0000256" key="11">
    <source>
        <dbReference type="RuleBase" id="RU003651"/>
    </source>
</evidence>
<dbReference type="Gene3D" id="1.10.8.60">
    <property type="match status" value="2"/>
</dbReference>
<dbReference type="Ensembl" id="ENSMMOT00000024764.1">
    <property type="protein sequence ID" value="ENSMMOP00000024353.1"/>
    <property type="gene ID" value="ENSMMOG00000018527.1"/>
</dbReference>
<protein>
    <recommendedName>
        <fullName evidence="8">Peroxisomal ATPase PEX6</fullName>
    </recommendedName>
    <alternativeName>
        <fullName evidence="9">Peroxin-6</fullName>
    </alternativeName>
</protein>
<keyword evidence="3" id="KW-0962">Peroxisome biogenesis</keyword>
<dbReference type="InterPro" id="IPR027417">
    <property type="entry name" value="P-loop_NTPase"/>
</dbReference>
<dbReference type="STRING" id="94237.ENSMMOP00000024353"/>
<dbReference type="GO" id="GO:0005829">
    <property type="term" value="C:cytosol"/>
    <property type="evidence" value="ECO:0007669"/>
    <property type="project" value="TreeGrafter"/>
</dbReference>
<dbReference type="PANTHER" id="PTHR23077">
    <property type="entry name" value="AAA-FAMILY ATPASE"/>
    <property type="match status" value="1"/>
</dbReference>
<dbReference type="GO" id="GO:0005524">
    <property type="term" value="F:ATP binding"/>
    <property type="evidence" value="ECO:0007669"/>
    <property type="project" value="UniProtKB-KW"/>
</dbReference>
<proteinExistence type="inferred from homology"/>
<accession>A0A3Q3X0K5</accession>
<keyword evidence="4 11" id="KW-0547">Nucleotide-binding</keyword>
<comment type="similarity">
    <text evidence="2 11">Belongs to the AAA ATPase family.</text>
</comment>
<keyword evidence="5" id="KW-0378">Hydrolase</keyword>
<dbReference type="InterPro" id="IPR003593">
    <property type="entry name" value="AAA+_ATPase"/>
</dbReference>
<evidence type="ECO:0000313" key="13">
    <source>
        <dbReference type="Ensembl" id="ENSMMOP00000024353.1"/>
    </source>
</evidence>
<evidence type="ECO:0000256" key="9">
    <source>
        <dbReference type="ARBA" id="ARBA00034920"/>
    </source>
</evidence>
<dbReference type="Proteomes" id="UP000261620">
    <property type="component" value="Unplaced"/>
</dbReference>
<dbReference type="SUPFAM" id="SSF52540">
    <property type="entry name" value="P-loop containing nucleoside triphosphate hydrolases"/>
    <property type="match status" value="2"/>
</dbReference>
<keyword evidence="6 11" id="KW-0067">ATP-binding</keyword>
<evidence type="ECO:0000256" key="2">
    <source>
        <dbReference type="ARBA" id="ARBA00006914"/>
    </source>
</evidence>
<dbReference type="AlphaFoldDB" id="A0A3Q3X0K5"/>
<dbReference type="PANTHER" id="PTHR23077:SF9">
    <property type="entry name" value="PEROXISOMAL ATPASE PEX6"/>
    <property type="match status" value="1"/>
</dbReference>
<dbReference type="CDD" id="cd19527">
    <property type="entry name" value="RecA-like_PEX6_r2"/>
    <property type="match status" value="1"/>
</dbReference>
<dbReference type="InterPro" id="IPR003959">
    <property type="entry name" value="ATPase_AAA_core"/>
</dbReference>
<reference evidence="13" key="1">
    <citation type="submission" date="2025-08" db="UniProtKB">
        <authorList>
            <consortium name="Ensembl"/>
        </authorList>
    </citation>
    <scope>IDENTIFICATION</scope>
</reference>
<dbReference type="GO" id="GO:0005778">
    <property type="term" value="C:peroxisomal membrane"/>
    <property type="evidence" value="ECO:0007669"/>
    <property type="project" value="TreeGrafter"/>
</dbReference>
<dbReference type="OMA" id="RCPARMT"/>
<dbReference type="SMART" id="SM00382">
    <property type="entry name" value="AAA"/>
    <property type="match status" value="2"/>
</dbReference>
<evidence type="ECO:0000256" key="3">
    <source>
        <dbReference type="ARBA" id="ARBA00022593"/>
    </source>
</evidence>
<dbReference type="FunFam" id="1.10.8.60:FF:000039">
    <property type="entry name" value="peroxisome biogenesis factor 6"/>
    <property type="match status" value="1"/>
</dbReference>
<dbReference type="GO" id="GO:0016887">
    <property type="term" value="F:ATP hydrolysis activity"/>
    <property type="evidence" value="ECO:0007669"/>
    <property type="project" value="InterPro"/>
</dbReference>
<dbReference type="Pfam" id="PF17862">
    <property type="entry name" value="AAA_lid_3"/>
    <property type="match status" value="1"/>
</dbReference>
<comment type="subcellular location">
    <subcellularLocation>
        <location evidence="1">Membrane</location>
    </subcellularLocation>
</comment>
<dbReference type="Pfam" id="PF00004">
    <property type="entry name" value="AAA"/>
    <property type="match status" value="2"/>
</dbReference>
<dbReference type="InterPro" id="IPR003960">
    <property type="entry name" value="ATPase_AAA_CS"/>
</dbReference>
<evidence type="ECO:0000313" key="14">
    <source>
        <dbReference type="Proteomes" id="UP000261620"/>
    </source>
</evidence>
<dbReference type="FunFam" id="3.40.50.300:FF:000109">
    <property type="entry name" value="Peroxisomal biogenesis factor 6"/>
    <property type="match status" value="1"/>
</dbReference>
<evidence type="ECO:0000256" key="5">
    <source>
        <dbReference type="ARBA" id="ARBA00022801"/>
    </source>
</evidence>
<keyword evidence="7" id="KW-0472">Membrane</keyword>
<comment type="catalytic activity">
    <reaction evidence="10">
        <text>ATP + H2O = ADP + phosphate + H(+)</text>
        <dbReference type="Rhea" id="RHEA:13065"/>
        <dbReference type="ChEBI" id="CHEBI:15377"/>
        <dbReference type="ChEBI" id="CHEBI:15378"/>
        <dbReference type="ChEBI" id="CHEBI:30616"/>
        <dbReference type="ChEBI" id="CHEBI:43474"/>
        <dbReference type="ChEBI" id="CHEBI:456216"/>
    </reaction>
    <physiologicalReaction direction="left-to-right" evidence="10">
        <dbReference type="Rhea" id="RHEA:13066"/>
    </physiologicalReaction>
</comment>
<dbReference type="PROSITE" id="PS00674">
    <property type="entry name" value="AAA"/>
    <property type="match status" value="1"/>
</dbReference>
<reference evidence="13" key="2">
    <citation type="submission" date="2025-09" db="UniProtKB">
        <authorList>
            <consortium name="Ensembl"/>
        </authorList>
    </citation>
    <scope>IDENTIFICATION</scope>
</reference>
<dbReference type="InterPro" id="IPR050168">
    <property type="entry name" value="AAA_ATPase_domain"/>
</dbReference>
<name>A0A3Q3X0K5_MOLML</name>
<evidence type="ECO:0000256" key="8">
    <source>
        <dbReference type="ARBA" id="ARBA00034811"/>
    </source>
</evidence>
<evidence type="ECO:0000256" key="6">
    <source>
        <dbReference type="ARBA" id="ARBA00022840"/>
    </source>
</evidence>
<organism evidence="13 14">
    <name type="scientific">Mola mola</name>
    <name type="common">Ocean sunfish</name>
    <name type="synonym">Tetraodon mola</name>
    <dbReference type="NCBI Taxonomy" id="94237"/>
    <lineage>
        <taxon>Eukaryota</taxon>
        <taxon>Metazoa</taxon>
        <taxon>Chordata</taxon>
        <taxon>Craniata</taxon>
        <taxon>Vertebrata</taxon>
        <taxon>Euteleostomi</taxon>
        <taxon>Actinopterygii</taxon>
        <taxon>Neopterygii</taxon>
        <taxon>Teleostei</taxon>
        <taxon>Neoteleostei</taxon>
        <taxon>Acanthomorphata</taxon>
        <taxon>Eupercaria</taxon>
        <taxon>Tetraodontiformes</taxon>
        <taxon>Molidae</taxon>
        <taxon>Mola</taxon>
    </lineage>
</organism>
<keyword evidence="14" id="KW-1185">Reference proteome</keyword>
<evidence type="ECO:0000256" key="10">
    <source>
        <dbReference type="ARBA" id="ARBA00048778"/>
    </source>
</evidence>
<evidence type="ECO:0000256" key="1">
    <source>
        <dbReference type="ARBA" id="ARBA00004370"/>
    </source>
</evidence>
<evidence type="ECO:0000256" key="7">
    <source>
        <dbReference type="ARBA" id="ARBA00023136"/>
    </source>
</evidence>
<evidence type="ECO:0000256" key="4">
    <source>
        <dbReference type="ARBA" id="ARBA00022741"/>
    </source>
</evidence>
<evidence type="ECO:0000259" key="12">
    <source>
        <dbReference type="SMART" id="SM00382"/>
    </source>
</evidence>
<feature type="domain" description="AAA+ ATPase" evidence="12">
    <location>
        <begin position="343"/>
        <end position="481"/>
    </location>
</feature>
<feature type="domain" description="AAA+ ATPase" evidence="12">
    <location>
        <begin position="77"/>
        <end position="209"/>
    </location>
</feature>
<dbReference type="InterPro" id="IPR047533">
    <property type="entry name" value="RecA-like_PEX6_r2"/>
</dbReference>